<proteinExistence type="inferred from homology"/>
<evidence type="ECO:0000313" key="7">
    <source>
        <dbReference type="Proteomes" id="UP000193560"/>
    </source>
</evidence>
<dbReference type="Proteomes" id="UP000193560">
    <property type="component" value="Unassembled WGS sequence"/>
</dbReference>
<feature type="active site" evidence="3">
    <location>
        <position position="261"/>
    </location>
</feature>
<comment type="similarity">
    <text evidence="1 4">Belongs to the aldehyde dehydrogenase family.</text>
</comment>
<evidence type="ECO:0000256" key="2">
    <source>
        <dbReference type="ARBA" id="ARBA00023002"/>
    </source>
</evidence>
<dbReference type="PANTHER" id="PTHR11699">
    <property type="entry name" value="ALDEHYDE DEHYDROGENASE-RELATED"/>
    <property type="match status" value="1"/>
</dbReference>
<sequence length="494" mass="53118">MSRIWPSWKNTPILGRYTQGRLQVSPSNGSTTIPRQRVLVNPRTGQPGPVIVQDTSPSQVKSSILQARQAQSTWATLPGAARRDGMLALAQAAATHKGMLAQLGSLETGKPYLDSVGEVEDAIECLRHFAGYADKPRGSSMVEQQYSMHSTTQLEPIGVCGLVSSFNYPMMLTGWKIGPALAAGNSVIIKPAPQTPLTSLALAELSNQVLPTDVIQVLPGGLETGQAIVDGVDKTSFTGSTPAGQAIMRQAADRLQPLTLECGGKNTVIIDADADLANAAYHVAQGAFSNTGQNCCAASRVLVHARVHDAFVELLRAETMRWKPVVVDQDEKDDGVSYYYGPLIDQQQYDRVQRYLTHPTYQPAFSSSLGTDQTGFYLPPTVYVGVDDHDPLAQDEIFGPILSILTPFDTIQEAVSRANTATPFGLAAGVFSEKYATAHSIASQLQTGIVWINTYNVIPASVPFGGRKLSGFGKDLGWNALNEFSFTKSILHAL</sequence>
<dbReference type="Gene3D" id="3.40.309.10">
    <property type="entry name" value="Aldehyde Dehydrogenase, Chain A, domain 2"/>
    <property type="match status" value="1"/>
</dbReference>
<feature type="domain" description="Aldehyde dehydrogenase" evidence="5">
    <location>
        <begin position="40"/>
        <end position="490"/>
    </location>
</feature>
<evidence type="ECO:0000259" key="5">
    <source>
        <dbReference type="Pfam" id="PF00171"/>
    </source>
</evidence>
<dbReference type="FunFam" id="3.40.605.10:FF:000007">
    <property type="entry name" value="NAD/NADP-dependent betaine aldehyde dehydrogenase"/>
    <property type="match status" value="1"/>
</dbReference>
<dbReference type="AlphaFoldDB" id="A0A1X2J2M6"/>
<evidence type="ECO:0000256" key="1">
    <source>
        <dbReference type="ARBA" id="ARBA00009986"/>
    </source>
</evidence>
<reference evidence="6 7" key="1">
    <citation type="submission" date="2016-07" db="EMBL/GenBank/DDBJ databases">
        <title>Pervasive Adenine N6-methylation of Active Genes in Fungi.</title>
        <authorList>
            <consortium name="DOE Joint Genome Institute"/>
            <person name="Mondo S.J."/>
            <person name="Dannebaum R.O."/>
            <person name="Kuo R.C."/>
            <person name="Labutti K."/>
            <person name="Haridas S."/>
            <person name="Kuo A."/>
            <person name="Salamov A."/>
            <person name="Ahrendt S.R."/>
            <person name="Lipzen A."/>
            <person name="Sullivan W."/>
            <person name="Andreopoulos W.B."/>
            <person name="Clum A."/>
            <person name="Lindquist E."/>
            <person name="Daum C."/>
            <person name="Ramamoorthy G.K."/>
            <person name="Gryganskyi A."/>
            <person name="Culley D."/>
            <person name="Magnuson J.K."/>
            <person name="James T.Y."/>
            <person name="O'Malley M.A."/>
            <person name="Stajich J.E."/>
            <person name="Spatafora J.W."/>
            <person name="Visel A."/>
            <person name="Grigoriev I.V."/>
        </authorList>
    </citation>
    <scope>NUCLEOTIDE SEQUENCE [LARGE SCALE GENOMIC DNA]</scope>
    <source>
        <strain evidence="6 7">NRRL 1336</strain>
    </source>
</reference>
<comment type="caution">
    <text evidence="6">The sequence shown here is derived from an EMBL/GenBank/DDBJ whole genome shotgun (WGS) entry which is preliminary data.</text>
</comment>
<evidence type="ECO:0000313" key="6">
    <source>
        <dbReference type="EMBL" id="ORZ26082.1"/>
    </source>
</evidence>
<name>A0A1X2J2M6_9FUNG</name>
<dbReference type="InterPro" id="IPR015590">
    <property type="entry name" value="Aldehyde_DH_dom"/>
</dbReference>
<dbReference type="InterPro" id="IPR016161">
    <property type="entry name" value="Ald_DH/histidinol_DH"/>
</dbReference>
<dbReference type="InterPro" id="IPR029510">
    <property type="entry name" value="Ald_DH_CS_GLU"/>
</dbReference>
<organism evidence="6 7">
    <name type="scientific">Absidia repens</name>
    <dbReference type="NCBI Taxonomy" id="90262"/>
    <lineage>
        <taxon>Eukaryota</taxon>
        <taxon>Fungi</taxon>
        <taxon>Fungi incertae sedis</taxon>
        <taxon>Mucoromycota</taxon>
        <taxon>Mucoromycotina</taxon>
        <taxon>Mucoromycetes</taxon>
        <taxon>Mucorales</taxon>
        <taxon>Cunninghamellaceae</taxon>
        <taxon>Absidia</taxon>
    </lineage>
</organism>
<dbReference type="OrthoDB" id="310895at2759"/>
<evidence type="ECO:0000256" key="3">
    <source>
        <dbReference type="PROSITE-ProRule" id="PRU10007"/>
    </source>
</evidence>
<evidence type="ECO:0000256" key="4">
    <source>
        <dbReference type="RuleBase" id="RU003345"/>
    </source>
</evidence>
<dbReference type="EMBL" id="MCGE01000001">
    <property type="protein sequence ID" value="ORZ26082.1"/>
    <property type="molecule type" value="Genomic_DNA"/>
</dbReference>
<keyword evidence="7" id="KW-1185">Reference proteome</keyword>
<dbReference type="GO" id="GO:0016620">
    <property type="term" value="F:oxidoreductase activity, acting on the aldehyde or oxo group of donors, NAD or NADP as acceptor"/>
    <property type="evidence" value="ECO:0007669"/>
    <property type="project" value="InterPro"/>
</dbReference>
<dbReference type="STRING" id="90262.A0A1X2J2M6"/>
<gene>
    <name evidence="6" type="ORF">BCR42DRAFT_401541</name>
</gene>
<dbReference type="PROSITE" id="PS00070">
    <property type="entry name" value="ALDEHYDE_DEHYDR_CYS"/>
    <property type="match status" value="1"/>
</dbReference>
<dbReference type="InterPro" id="IPR016160">
    <property type="entry name" value="Ald_DH_CS_CYS"/>
</dbReference>
<dbReference type="CDD" id="cd07078">
    <property type="entry name" value="ALDH"/>
    <property type="match status" value="1"/>
</dbReference>
<dbReference type="InterPro" id="IPR016162">
    <property type="entry name" value="Ald_DH_N"/>
</dbReference>
<dbReference type="PROSITE" id="PS00687">
    <property type="entry name" value="ALDEHYDE_DEHYDR_GLU"/>
    <property type="match status" value="1"/>
</dbReference>
<dbReference type="Pfam" id="PF00171">
    <property type="entry name" value="Aldedh"/>
    <property type="match status" value="1"/>
</dbReference>
<dbReference type="SUPFAM" id="SSF53720">
    <property type="entry name" value="ALDH-like"/>
    <property type="match status" value="1"/>
</dbReference>
<dbReference type="InterPro" id="IPR016163">
    <property type="entry name" value="Ald_DH_C"/>
</dbReference>
<keyword evidence="2 4" id="KW-0560">Oxidoreductase</keyword>
<protein>
    <submittedName>
        <fullName evidence="6">Aldehyde dehydrogenase domain-containing protein</fullName>
    </submittedName>
</protein>
<dbReference type="Gene3D" id="3.40.605.10">
    <property type="entry name" value="Aldehyde Dehydrogenase, Chain A, domain 1"/>
    <property type="match status" value="1"/>
</dbReference>
<accession>A0A1X2J2M6</accession>